<sequence>MWPITREERERLRQEGDQVLQDWAYLHLQAQEEREERRRQEQERRLQDGDQIIQIWAELSLHTREERRRHNATGPADNASQAIREAARQQLAEQSGRERSAVRWRWRLQRRDEEELRRQHEQRESDEEEAEPSTASPADGAIAPLEAASTVMKDGEAEEKYPRRELLSCARWGPGTTTSTRCWRKNPCPASGCLACVVPKSGSLPGISRASYLPSSLASAAALAGLVTAVKSSWELSRMIKKKYNQRVLKDHADDINMRLRRALRNGRISQQNYNFWKKKVMIAVWEHGPLNVVSYY</sequence>
<feature type="compositionally biased region" description="Basic and acidic residues" evidence="1">
    <location>
        <begin position="114"/>
        <end position="123"/>
    </location>
</feature>
<keyword evidence="3" id="KW-1185">Reference proteome</keyword>
<reference evidence="2" key="1">
    <citation type="journal article" date="2023" name="Mol. Phylogenet. Evol.">
        <title>Genome-scale phylogeny and comparative genomics of the fungal order Sordariales.</title>
        <authorList>
            <person name="Hensen N."/>
            <person name="Bonometti L."/>
            <person name="Westerberg I."/>
            <person name="Brannstrom I.O."/>
            <person name="Guillou S."/>
            <person name="Cros-Aarteil S."/>
            <person name="Calhoun S."/>
            <person name="Haridas S."/>
            <person name="Kuo A."/>
            <person name="Mondo S."/>
            <person name="Pangilinan J."/>
            <person name="Riley R."/>
            <person name="LaButti K."/>
            <person name="Andreopoulos B."/>
            <person name="Lipzen A."/>
            <person name="Chen C."/>
            <person name="Yan M."/>
            <person name="Daum C."/>
            <person name="Ng V."/>
            <person name="Clum A."/>
            <person name="Steindorff A."/>
            <person name="Ohm R.A."/>
            <person name="Martin F."/>
            <person name="Silar P."/>
            <person name="Natvig D.O."/>
            <person name="Lalanne C."/>
            <person name="Gautier V."/>
            <person name="Ament-Velasquez S.L."/>
            <person name="Kruys A."/>
            <person name="Hutchinson M.I."/>
            <person name="Powell A.J."/>
            <person name="Barry K."/>
            <person name="Miller A.N."/>
            <person name="Grigoriev I.V."/>
            <person name="Debuchy R."/>
            <person name="Gladieux P."/>
            <person name="Hiltunen Thoren M."/>
            <person name="Johannesson H."/>
        </authorList>
    </citation>
    <scope>NUCLEOTIDE SEQUENCE</scope>
    <source>
        <strain evidence="2">CBS 315.58</strain>
    </source>
</reference>
<feature type="region of interest" description="Disordered" evidence="1">
    <location>
        <begin position="114"/>
        <end position="144"/>
    </location>
</feature>
<protein>
    <submittedName>
        <fullName evidence="2">Uncharacterized protein</fullName>
    </submittedName>
</protein>
<evidence type="ECO:0000313" key="3">
    <source>
        <dbReference type="Proteomes" id="UP001303160"/>
    </source>
</evidence>
<dbReference type="EMBL" id="MU864113">
    <property type="protein sequence ID" value="KAK4194059.1"/>
    <property type="molecule type" value="Genomic_DNA"/>
</dbReference>
<name>A0AAN6X4T8_9PEZI</name>
<dbReference type="Proteomes" id="UP001303160">
    <property type="component" value="Unassembled WGS sequence"/>
</dbReference>
<evidence type="ECO:0000313" key="2">
    <source>
        <dbReference type="EMBL" id="KAK4194059.1"/>
    </source>
</evidence>
<gene>
    <name evidence="2" type="ORF">QBC40DRAFT_302453</name>
</gene>
<accession>A0AAN6X4T8</accession>
<reference evidence="2" key="2">
    <citation type="submission" date="2023-05" db="EMBL/GenBank/DDBJ databases">
        <authorList>
            <consortium name="Lawrence Berkeley National Laboratory"/>
            <person name="Steindorff A."/>
            <person name="Hensen N."/>
            <person name="Bonometti L."/>
            <person name="Westerberg I."/>
            <person name="Brannstrom I.O."/>
            <person name="Guillou S."/>
            <person name="Cros-Aarteil S."/>
            <person name="Calhoun S."/>
            <person name="Haridas S."/>
            <person name="Kuo A."/>
            <person name="Mondo S."/>
            <person name="Pangilinan J."/>
            <person name="Riley R."/>
            <person name="Labutti K."/>
            <person name="Andreopoulos B."/>
            <person name="Lipzen A."/>
            <person name="Chen C."/>
            <person name="Yanf M."/>
            <person name="Daum C."/>
            <person name="Ng V."/>
            <person name="Clum A."/>
            <person name="Ohm R."/>
            <person name="Martin F."/>
            <person name="Silar P."/>
            <person name="Natvig D."/>
            <person name="Lalanne C."/>
            <person name="Gautier V."/>
            <person name="Ament-Velasquez S.L."/>
            <person name="Kruys A."/>
            <person name="Hutchinson M.I."/>
            <person name="Powell A.J."/>
            <person name="Barry K."/>
            <person name="Miller A.N."/>
            <person name="Grigoriev I.V."/>
            <person name="Debuchy R."/>
            <person name="Gladieux P."/>
            <person name="Thoren M.H."/>
            <person name="Johannesson H."/>
        </authorList>
    </citation>
    <scope>NUCLEOTIDE SEQUENCE</scope>
    <source>
        <strain evidence="2">CBS 315.58</strain>
    </source>
</reference>
<organism evidence="2 3">
    <name type="scientific">Triangularia verruculosa</name>
    <dbReference type="NCBI Taxonomy" id="2587418"/>
    <lineage>
        <taxon>Eukaryota</taxon>
        <taxon>Fungi</taxon>
        <taxon>Dikarya</taxon>
        <taxon>Ascomycota</taxon>
        <taxon>Pezizomycotina</taxon>
        <taxon>Sordariomycetes</taxon>
        <taxon>Sordariomycetidae</taxon>
        <taxon>Sordariales</taxon>
        <taxon>Podosporaceae</taxon>
        <taxon>Triangularia</taxon>
    </lineage>
</organism>
<evidence type="ECO:0000256" key="1">
    <source>
        <dbReference type="SAM" id="MobiDB-lite"/>
    </source>
</evidence>
<comment type="caution">
    <text evidence="2">The sequence shown here is derived from an EMBL/GenBank/DDBJ whole genome shotgun (WGS) entry which is preliminary data.</text>
</comment>
<proteinExistence type="predicted"/>
<dbReference type="AlphaFoldDB" id="A0AAN6X4T8"/>